<gene>
    <name evidence="2" type="ORF">EDD57_1338</name>
</gene>
<dbReference type="PROSITE" id="PS51085">
    <property type="entry name" value="2FE2S_FER_2"/>
    <property type="match status" value="1"/>
</dbReference>
<dbReference type="GO" id="GO:0051536">
    <property type="term" value="F:iron-sulfur cluster binding"/>
    <property type="evidence" value="ECO:0007669"/>
    <property type="project" value="InterPro"/>
</dbReference>
<sequence length="96" mass="10602">MPKVQVTSEGTLFQYEATEGSNFLLEAISESIPIPFKCTKGNCAKCYVKITCGSDHLSEPTEREYHHLGDEGLAEGNRLACQCFVYGDVEAVIEPR</sequence>
<dbReference type="Proteomes" id="UP000294746">
    <property type="component" value="Unassembled WGS sequence"/>
</dbReference>
<protein>
    <submittedName>
        <fullName evidence="2">Ferredoxin</fullName>
    </submittedName>
</protein>
<comment type="caution">
    <text evidence="2">The sequence shown here is derived from an EMBL/GenBank/DDBJ whole genome shotgun (WGS) entry which is preliminary data.</text>
</comment>
<dbReference type="Gene3D" id="3.10.20.30">
    <property type="match status" value="1"/>
</dbReference>
<dbReference type="InterPro" id="IPR001041">
    <property type="entry name" value="2Fe-2S_ferredoxin-type"/>
</dbReference>
<dbReference type="CDD" id="cd00207">
    <property type="entry name" value="fer2"/>
    <property type="match status" value="1"/>
</dbReference>
<evidence type="ECO:0000259" key="1">
    <source>
        <dbReference type="PROSITE" id="PS51085"/>
    </source>
</evidence>
<dbReference type="Pfam" id="PF00111">
    <property type="entry name" value="Fer2"/>
    <property type="match status" value="1"/>
</dbReference>
<dbReference type="SUPFAM" id="SSF54292">
    <property type="entry name" value="2Fe-2S ferredoxin-like"/>
    <property type="match status" value="1"/>
</dbReference>
<evidence type="ECO:0000313" key="3">
    <source>
        <dbReference type="Proteomes" id="UP000294746"/>
    </source>
</evidence>
<evidence type="ECO:0000313" key="2">
    <source>
        <dbReference type="EMBL" id="TCP65415.1"/>
    </source>
</evidence>
<dbReference type="AlphaFoldDB" id="A0A4R2S272"/>
<name>A0A4R2S272_9BACL</name>
<dbReference type="EMBL" id="SLXV01000033">
    <property type="protein sequence ID" value="TCP65415.1"/>
    <property type="molecule type" value="Genomic_DNA"/>
</dbReference>
<dbReference type="RefSeq" id="WP_165873767.1">
    <property type="nucleotide sequence ID" value="NZ_SLXV01000033.1"/>
</dbReference>
<feature type="domain" description="2Fe-2S ferredoxin-type" evidence="1">
    <location>
        <begin position="2"/>
        <end position="96"/>
    </location>
</feature>
<proteinExistence type="predicted"/>
<dbReference type="InterPro" id="IPR012675">
    <property type="entry name" value="Beta-grasp_dom_sf"/>
</dbReference>
<keyword evidence="3" id="KW-1185">Reference proteome</keyword>
<accession>A0A4R2S272</accession>
<organism evidence="2 3">
    <name type="scientific">Baia soyae</name>
    <dbReference type="NCBI Taxonomy" id="1544746"/>
    <lineage>
        <taxon>Bacteria</taxon>
        <taxon>Bacillati</taxon>
        <taxon>Bacillota</taxon>
        <taxon>Bacilli</taxon>
        <taxon>Bacillales</taxon>
        <taxon>Thermoactinomycetaceae</taxon>
        <taxon>Baia</taxon>
    </lineage>
</organism>
<dbReference type="InterPro" id="IPR036010">
    <property type="entry name" value="2Fe-2S_ferredoxin-like_sf"/>
</dbReference>
<reference evidence="2 3" key="1">
    <citation type="submission" date="2019-03" db="EMBL/GenBank/DDBJ databases">
        <title>Genomic Encyclopedia of Type Strains, Phase IV (KMG-IV): sequencing the most valuable type-strain genomes for metagenomic binning, comparative biology and taxonomic classification.</title>
        <authorList>
            <person name="Goeker M."/>
        </authorList>
    </citation>
    <scope>NUCLEOTIDE SEQUENCE [LARGE SCALE GENOMIC DNA]</scope>
    <source>
        <strain evidence="2 3">DSM 46831</strain>
    </source>
</reference>